<keyword evidence="3" id="KW-1185">Reference proteome</keyword>
<accession>A0A6L5YST0</accession>
<organism evidence="2 3">
    <name type="scientific">Roseburia porci</name>
    <dbReference type="NCBI Taxonomy" id="2605790"/>
    <lineage>
        <taxon>Bacteria</taxon>
        <taxon>Bacillati</taxon>
        <taxon>Bacillota</taxon>
        <taxon>Clostridia</taxon>
        <taxon>Lachnospirales</taxon>
        <taxon>Lachnospiraceae</taxon>
        <taxon>Roseburia</taxon>
    </lineage>
</organism>
<keyword evidence="2" id="KW-0378">Hydrolase</keyword>
<gene>
    <name evidence="2" type="ORF">FYJ75_09405</name>
</gene>
<dbReference type="SUPFAM" id="SSF51338">
    <property type="entry name" value="Composite domain of metallo-dependent hydrolases"/>
    <property type="match status" value="1"/>
</dbReference>
<dbReference type="PANTHER" id="PTHR22642:SF2">
    <property type="entry name" value="PROTEIN LONG AFTER FAR-RED 3"/>
    <property type="match status" value="1"/>
</dbReference>
<protein>
    <submittedName>
        <fullName evidence="2">Amidohydrolase</fullName>
    </submittedName>
</protein>
<proteinExistence type="predicted"/>
<evidence type="ECO:0000259" key="1">
    <source>
        <dbReference type="Pfam" id="PF07969"/>
    </source>
</evidence>
<sequence>MTADLAVFGKVFTSEDEAFYAEGFAVKDGKILAVGTKEEIQQYIGKQTEVHTYDTGIIVPGFTEGHAHISSTIEFMTGPFVEADSIEKCQKIIKDFADSHPENPTIEGGGFDPGLFGPDGPTADIIDAVVSDRPVIISDEGHHSVWVNTKALELAGITKDTPDPENGKINHYPNGEPSGFLQEMAIDLITPALAVPEVSDYKKAILYYQQIGLSHGIVSAFEPMLSHTKDEPVRMAAYDELDQEDQLKITYRVAPTLNPSDNTDEFYKQAVAYHKHFASREKIQVNTIKFFMDGVVDGHTALLREPYQLEPLDCGPLMFEQEDLNKRMERALQEGFSIHVHAIGDAAIDEALNAFEYAQKKVPGKYRNAITHLQVCQPDQPKRMKALNVVAVVNPYWHYETPLYEPLEFPFLGKERAEHMYYVKSYLNEGIVMSQASDFPVTVPPDTMFSLHMMVNRFDPKTSKKPYFPEECIGVEDALKVLTIGGAYENFLEEKKGSIKAGKDADFVVLSRDVTTIPKEEIYKTKVLETWIGGECCYMFEE</sequence>
<dbReference type="Gene3D" id="3.10.310.70">
    <property type="match status" value="1"/>
</dbReference>
<feature type="domain" description="Amidohydrolase 3" evidence="1">
    <location>
        <begin position="58"/>
        <end position="538"/>
    </location>
</feature>
<dbReference type="Pfam" id="PF07969">
    <property type="entry name" value="Amidohydro_3"/>
    <property type="match status" value="1"/>
</dbReference>
<dbReference type="Proteomes" id="UP000474024">
    <property type="component" value="Unassembled WGS sequence"/>
</dbReference>
<dbReference type="GO" id="GO:0016810">
    <property type="term" value="F:hydrolase activity, acting on carbon-nitrogen (but not peptide) bonds"/>
    <property type="evidence" value="ECO:0007669"/>
    <property type="project" value="InterPro"/>
</dbReference>
<dbReference type="Gene3D" id="3.20.20.140">
    <property type="entry name" value="Metal-dependent hydrolases"/>
    <property type="match status" value="1"/>
</dbReference>
<dbReference type="AlphaFoldDB" id="A0A6L5YST0"/>
<name>A0A6L5YST0_9FIRM</name>
<comment type="caution">
    <text evidence="2">The sequence shown here is derived from an EMBL/GenBank/DDBJ whole genome shotgun (WGS) entry which is preliminary data.</text>
</comment>
<dbReference type="InterPro" id="IPR013108">
    <property type="entry name" value="Amidohydro_3"/>
</dbReference>
<dbReference type="PANTHER" id="PTHR22642">
    <property type="entry name" value="IMIDAZOLONEPROPIONASE"/>
    <property type="match status" value="1"/>
</dbReference>
<evidence type="ECO:0000313" key="3">
    <source>
        <dbReference type="Proteomes" id="UP000474024"/>
    </source>
</evidence>
<evidence type="ECO:0000313" key="2">
    <source>
        <dbReference type="EMBL" id="MST75237.1"/>
    </source>
</evidence>
<dbReference type="Gene3D" id="2.30.40.10">
    <property type="entry name" value="Urease, subunit C, domain 1"/>
    <property type="match status" value="1"/>
</dbReference>
<dbReference type="CDD" id="cd01300">
    <property type="entry name" value="YtcJ_like"/>
    <property type="match status" value="1"/>
</dbReference>
<dbReference type="InterPro" id="IPR011059">
    <property type="entry name" value="Metal-dep_hydrolase_composite"/>
</dbReference>
<reference evidence="2 3" key="1">
    <citation type="submission" date="2019-08" db="EMBL/GenBank/DDBJ databases">
        <title>In-depth cultivation of the pig gut microbiome towards novel bacterial diversity and tailored functional studies.</title>
        <authorList>
            <person name="Wylensek D."/>
            <person name="Hitch T.C.A."/>
            <person name="Clavel T."/>
        </authorList>
    </citation>
    <scope>NUCLEOTIDE SEQUENCE [LARGE SCALE GENOMIC DNA]</scope>
    <source>
        <strain evidence="2 3">MUC/MUC-530-WT-4D</strain>
    </source>
</reference>
<dbReference type="EMBL" id="VUNI01000015">
    <property type="protein sequence ID" value="MST75237.1"/>
    <property type="molecule type" value="Genomic_DNA"/>
</dbReference>
<dbReference type="SUPFAM" id="SSF51556">
    <property type="entry name" value="Metallo-dependent hydrolases"/>
    <property type="match status" value="1"/>
</dbReference>
<dbReference type="InterPro" id="IPR032466">
    <property type="entry name" value="Metal_Hydrolase"/>
</dbReference>
<dbReference type="RefSeq" id="WP_154430200.1">
    <property type="nucleotide sequence ID" value="NZ_VUNI01000015.1"/>
</dbReference>
<dbReference type="InterPro" id="IPR033932">
    <property type="entry name" value="YtcJ-like"/>
</dbReference>